<keyword evidence="1" id="KW-1133">Transmembrane helix</keyword>
<dbReference type="Proteomes" id="UP000051966">
    <property type="component" value="Unassembled WGS sequence"/>
</dbReference>
<gene>
    <name evidence="2" type="ORF">FD41_GL000874</name>
</gene>
<accession>A0A0R1VFJ0</accession>
<keyword evidence="3" id="KW-1185">Reference proteome</keyword>
<name>A0A0R1VFJ0_9LACO</name>
<evidence type="ECO:0000256" key="1">
    <source>
        <dbReference type="SAM" id="Phobius"/>
    </source>
</evidence>
<organism evidence="2 3">
    <name type="scientific">Lentilactobacillus farraginis DSM 18382 = JCM 14108</name>
    <dbReference type="NCBI Taxonomy" id="1423743"/>
    <lineage>
        <taxon>Bacteria</taxon>
        <taxon>Bacillati</taxon>
        <taxon>Bacillota</taxon>
        <taxon>Bacilli</taxon>
        <taxon>Lactobacillales</taxon>
        <taxon>Lactobacillaceae</taxon>
        <taxon>Lentilactobacillus</taxon>
    </lineage>
</organism>
<comment type="caution">
    <text evidence="2">The sequence shown here is derived from an EMBL/GenBank/DDBJ whole genome shotgun (WGS) entry which is preliminary data.</text>
</comment>
<proteinExistence type="predicted"/>
<evidence type="ECO:0000313" key="2">
    <source>
        <dbReference type="EMBL" id="KRM04266.1"/>
    </source>
</evidence>
<keyword evidence="1" id="KW-0472">Membrane</keyword>
<dbReference type="AlphaFoldDB" id="A0A0R1VFJ0"/>
<keyword evidence="1" id="KW-0812">Transmembrane</keyword>
<dbReference type="PATRIC" id="fig|1423743.5.peg.902"/>
<feature type="transmembrane region" description="Helical" evidence="1">
    <location>
        <begin position="62"/>
        <end position="82"/>
    </location>
</feature>
<reference evidence="2 3" key="1">
    <citation type="journal article" date="2015" name="Genome Announc.">
        <title>Expanding the biotechnology potential of lactobacilli through comparative genomics of 213 strains and associated genera.</title>
        <authorList>
            <person name="Sun Z."/>
            <person name="Harris H.M."/>
            <person name="McCann A."/>
            <person name="Guo C."/>
            <person name="Argimon S."/>
            <person name="Zhang W."/>
            <person name="Yang X."/>
            <person name="Jeffery I.B."/>
            <person name="Cooney J.C."/>
            <person name="Kagawa T.F."/>
            <person name="Liu W."/>
            <person name="Song Y."/>
            <person name="Salvetti E."/>
            <person name="Wrobel A."/>
            <person name="Rasinkangas P."/>
            <person name="Parkhill J."/>
            <person name="Rea M.C."/>
            <person name="O'Sullivan O."/>
            <person name="Ritari J."/>
            <person name="Douillard F.P."/>
            <person name="Paul Ross R."/>
            <person name="Yang R."/>
            <person name="Briner A.E."/>
            <person name="Felis G.E."/>
            <person name="de Vos W.M."/>
            <person name="Barrangou R."/>
            <person name="Klaenhammer T.R."/>
            <person name="Caufield P.W."/>
            <person name="Cui Y."/>
            <person name="Zhang H."/>
            <person name="O'Toole P.W."/>
        </authorList>
    </citation>
    <scope>NUCLEOTIDE SEQUENCE [LARGE SCALE GENOMIC DNA]</scope>
    <source>
        <strain evidence="2 3">DSM 18382</strain>
    </source>
</reference>
<sequence>MPGFCYAFIKRIFRGITMKNKKKYNWFWPTLALVAVISPFLIQVLMTSLLANVPGGSNDGWLGFWGGYLGAIISIVGVYQAIKVQHQDNKDEIVASNRPFLSCITQYGVKVNDWVYHSSTSIDFDRFYGNFFRLENLSTRPAVNIIFAVFEEGTGRIVDVIIIPSLVQKAVLVSYRYPKREEFKKEKIEIVYKTVDENFGRFTQTFSNNETLKIPKTTWGENAKKEYNKLKAVFNKHNLDHQNHPFEIWHQNFSIFSPGDVKYYDRVHHDMIKKKYHDLFDDDKNSGNEDEPKK</sequence>
<protein>
    <submittedName>
        <fullName evidence="2">Uncharacterized protein</fullName>
    </submittedName>
</protein>
<feature type="transmembrane region" description="Helical" evidence="1">
    <location>
        <begin position="26"/>
        <end position="50"/>
    </location>
</feature>
<evidence type="ECO:0000313" key="3">
    <source>
        <dbReference type="Proteomes" id="UP000051966"/>
    </source>
</evidence>
<dbReference type="EMBL" id="AZFY01000121">
    <property type="protein sequence ID" value="KRM04266.1"/>
    <property type="molecule type" value="Genomic_DNA"/>
</dbReference>